<dbReference type="PROSITE" id="PS50113">
    <property type="entry name" value="PAC"/>
    <property type="match status" value="2"/>
</dbReference>
<sequence length="567" mass="64441">MAPVPDTVSRTAKERDEQYRMILECSPVMLYEFLVTRDMEFHFRYVNPACKELLLLSAEELIAYPERVFERMLSTSQGKFFRAVKEAIHKASHFDFEDWLFFPNGTQKYIRWTARPRRLPNGDTLFDGIALDTTDHKKLEEALAASRQQLDNILSNVVGMVYLGQNDKSRMMEFVSPGCEKLTGYSAEEVMSNQVIFGEQIVHPDDQDRVWNDIQKAIEKKEPVELEYRLITKSGEVKWALEHAKVIFDENGLPMVIVGFISDISERKRLEAELAARLKEIQETQAHLIQSEKMSSLGQMVAGIAHELNTPIGYVSNNVEIAQRRFEKLATLYANSLQALHALNAGEIEKAIEKFQAITDSDLNTLEALQDLTVRTERLFRGMNAGLEQMAALVKGMRNFARLDEAEMKKADLNEGIKSCLLIIGHQFKDHRITLTTDYGNIPMVDCYPAQLNQVFLNLIQNAIHAVEKTPEPHIHISTSYNSGWVSVRVKDNGTGIPKHIQSKIFDPFFTTKPVGKGTGLGLSICYSIIQKHKGKLYFETEEGKGTTFIVEIPAVDFLYSPKEQVR</sequence>
<dbReference type="PROSITE" id="PS50112">
    <property type="entry name" value="PAS"/>
    <property type="match status" value="1"/>
</dbReference>
<dbReference type="InterPro" id="IPR003661">
    <property type="entry name" value="HisK_dim/P_dom"/>
</dbReference>
<dbReference type="SMART" id="SM00091">
    <property type="entry name" value="PAS"/>
    <property type="match status" value="2"/>
</dbReference>
<name>A0A395LZM8_9BACT</name>
<dbReference type="InterPro" id="IPR004358">
    <property type="entry name" value="Sig_transdc_His_kin-like_C"/>
</dbReference>
<dbReference type="Gene3D" id="1.10.287.130">
    <property type="match status" value="1"/>
</dbReference>
<dbReference type="GO" id="GO:0000155">
    <property type="term" value="F:phosphorelay sensor kinase activity"/>
    <property type="evidence" value="ECO:0007669"/>
    <property type="project" value="InterPro"/>
</dbReference>
<dbReference type="InterPro" id="IPR000014">
    <property type="entry name" value="PAS"/>
</dbReference>
<dbReference type="Pfam" id="PF08448">
    <property type="entry name" value="PAS_4"/>
    <property type="match status" value="1"/>
</dbReference>
<dbReference type="Gene3D" id="3.30.565.10">
    <property type="entry name" value="Histidine kinase-like ATPase, C-terminal domain"/>
    <property type="match status" value="1"/>
</dbReference>
<dbReference type="SUPFAM" id="SSF55874">
    <property type="entry name" value="ATPase domain of HSP90 chaperone/DNA topoisomerase II/histidine kinase"/>
    <property type="match status" value="1"/>
</dbReference>
<dbReference type="CDD" id="cd00130">
    <property type="entry name" value="PAS"/>
    <property type="match status" value="1"/>
</dbReference>
<evidence type="ECO:0000259" key="6">
    <source>
        <dbReference type="PROSITE" id="PS50113"/>
    </source>
</evidence>
<dbReference type="InterPro" id="IPR005467">
    <property type="entry name" value="His_kinase_dom"/>
</dbReference>
<dbReference type="SUPFAM" id="SSF47384">
    <property type="entry name" value="Homodimeric domain of signal transducing histidine kinase"/>
    <property type="match status" value="1"/>
</dbReference>
<comment type="catalytic activity">
    <reaction evidence="1">
        <text>ATP + protein L-histidine = ADP + protein N-phospho-L-histidine.</text>
        <dbReference type="EC" id="2.7.13.3"/>
    </reaction>
</comment>
<dbReference type="Pfam" id="PF02518">
    <property type="entry name" value="HATPase_c"/>
    <property type="match status" value="1"/>
</dbReference>
<dbReference type="AlphaFoldDB" id="A0A395LZM8"/>
<accession>A0A395LZM8</accession>
<dbReference type="SMART" id="SM00388">
    <property type="entry name" value="HisKA"/>
    <property type="match status" value="1"/>
</dbReference>
<dbReference type="PROSITE" id="PS50109">
    <property type="entry name" value="HIS_KIN"/>
    <property type="match status" value="1"/>
</dbReference>
<dbReference type="Gene3D" id="3.30.450.20">
    <property type="entry name" value="PAS domain"/>
    <property type="match status" value="2"/>
</dbReference>
<comment type="caution">
    <text evidence="8">The sequence shown here is derived from an EMBL/GenBank/DDBJ whole genome shotgun (WGS) entry which is preliminary data.</text>
</comment>
<evidence type="ECO:0000313" key="7">
    <source>
        <dbReference type="EMBL" id="RFM23555.1"/>
    </source>
</evidence>
<dbReference type="InterPro" id="IPR013655">
    <property type="entry name" value="PAS_fold_3"/>
</dbReference>
<dbReference type="NCBIfam" id="TIGR00229">
    <property type="entry name" value="sensory_box"/>
    <property type="match status" value="2"/>
</dbReference>
<dbReference type="EMBL" id="PHFL01000062">
    <property type="protein sequence ID" value="RFM23555.1"/>
    <property type="molecule type" value="Genomic_DNA"/>
</dbReference>
<dbReference type="CDD" id="cd00082">
    <property type="entry name" value="HisKA"/>
    <property type="match status" value="1"/>
</dbReference>
<dbReference type="EC" id="2.7.13.3" evidence="2"/>
<evidence type="ECO:0000313" key="9">
    <source>
        <dbReference type="Proteomes" id="UP000266389"/>
    </source>
</evidence>
<evidence type="ECO:0000256" key="3">
    <source>
        <dbReference type="ARBA" id="ARBA00022553"/>
    </source>
</evidence>
<feature type="domain" description="PAC" evidence="6">
    <location>
        <begin position="94"/>
        <end position="145"/>
    </location>
</feature>
<feature type="domain" description="PAC" evidence="6">
    <location>
        <begin position="224"/>
        <end position="276"/>
    </location>
</feature>
<gene>
    <name evidence="8" type="ORF">D0433_07690</name>
    <name evidence="7" type="ORF">D0433_10345</name>
</gene>
<evidence type="ECO:0000313" key="8">
    <source>
        <dbReference type="EMBL" id="RFM23975.1"/>
    </source>
</evidence>
<proteinExistence type="predicted"/>
<feature type="domain" description="Histidine kinase" evidence="4">
    <location>
        <begin position="303"/>
        <end position="557"/>
    </location>
</feature>
<dbReference type="InterPro" id="IPR000700">
    <property type="entry name" value="PAS-assoc_C"/>
</dbReference>
<dbReference type="PANTHER" id="PTHR43065:SF50">
    <property type="entry name" value="HISTIDINE KINASE"/>
    <property type="match status" value="1"/>
</dbReference>
<dbReference type="SUPFAM" id="SSF55785">
    <property type="entry name" value="PYP-like sensor domain (PAS domain)"/>
    <property type="match status" value="2"/>
</dbReference>
<organism evidence="8 9">
    <name type="scientific">Candidatus Thermochlorobacter aerophilus</name>
    <dbReference type="NCBI Taxonomy" id="1868324"/>
    <lineage>
        <taxon>Bacteria</taxon>
        <taxon>Pseudomonadati</taxon>
        <taxon>Chlorobiota</taxon>
        <taxon>Chlorobiia</taxon>
        <taxon>Chlorobiales</taxon>
        <taxon>Candidatus Thermochlorobacteriaceae</taxon>
        <taxon>Candidatus Thermochlorobacter</taxon>
    </lineage>
</organism>
<reference evidence="8 9" key="1">
    <citation type="journal article" date="2011" name="ISME J.">
        <title>Community ecology of hot spring cyanobacterial mats: predominant populations and their functional potential.</title>
        <authorList>
            <person name="Klatt C.G."/>
            <person name="Wood J.M."/>
            <person name="Rusch D.B."/>
            <person name="Bateson M.M."/>
            <person name="Hamamura N."/>
            <person name="Heidelberg J.F."/>
            <person name="Grossman A.R."/>
            <person name="Bhaya D."/>
            <person name="Cohan F.M."/>
            <person name="Kuhl M."/>
            <person name="Bryant D.A."/>
            <person name="Ward D.M."/>
        </authorList>
    </citation>
    <scope>NUCLEOTIDE SEQUENCE [LARGE SCALE GENOMIC DNA]</scope>
    <source>
        <strain evidence="8">OS</strain>
    </source>
</reference>
<dbReference type="Pfam" id="PF08447">
    <property type="entry name" value="PAS_3"/>
    <property type="match status" value="1"/>
</dbReference>
<dbReference type="InterPro" id="IPR013656">
    <property type="entry name" value="PAS_4"/>
</dbReference>
<dbReference type="PANTHER" id="PTHR43065">
    <property type="entry name" value="SENSOR HISTIDINE KINASE"/>
    <property type="match status" value="1"/>
</dbReference>
<dbReference type="InterPro" id="IPR001610">
    <property type="entry name" value="PAC"/>
</dbReference>
<dbReference type="SMART" id="SM00086">
    <property type="entry name" value="PAC"/>
    <property type="match status" value="2"/>
</dbReference>
<keyword evidence="3" id="KW-0597">Phosphoprotein</keyword>
<evidence type="ECO:0000256" key="2">
    <source>
        <dbReference type="ARBA" id="ARBA00012438"/>
    </source>
</evidence>
<dbReference type="InterPro" id="IPR036890">
    <property type="entry name" value="HATPase_C_sf"/>
</dbReference>
<dbReference type="SMART" id="SM00387">
    <property type="entry name" value="HATPase_c"/>
    <property type="match status" value="1"/>
</dbReference>
<dbReference type="Proteomes" id="UP000266389">
    <property type="component" value="Unassembled WGS sequence"/>
</dbReference>
<dbReference type="EMBL" id="PHFL01000049">
    <property type="protein sequence ID" value="RFM23975.1"/>
    <property type="molecule type" value="Genomic_DNA"/>
</dbReference>
<dbReference type="InterPro" id="IPR036097">
    <property type="entry name" value="HisK_dim/P_sf"/>
</dbReference>
<evidence type="ECO:0000259" key="4">
    <source>
        <dbReference type="PROSITE" id="PS50109"/>
    </source>
</evidence>
<dbReference type="InterPro" id="IPR003594">
    <property type="entry name" value="HATPase_dom"/>
</dbReference>
<dbReference type="InterPro" id="IPR035965">
    <property type="entry name" value="PAS-like_dom_sf"/>
</dbReference>
<evidence type="ECO:0000256" key="1">
    <source>
        <dbReference type="ARBA" id="ARBA00000085"/>
    </source>
</evidence>
<feature type="domain" description="PAS" evidence="5">
    <location>
        <begin position="146"/>
        <end position="221"/>
    </location>
</feature>
<dbReference type="PRINTS" id="PR00344">
    <property type="entry name" value="BCTRLSENSOR"/>
</dbReference>
<protein>
    <recommendedName>
        <fullName evidence="2">histidine kinase</fullName>
        <ecNumber evidence="2">2.7.13.3</ecNumber>
    </recommendedName>
</protein>
<evidence type="ECO:0000259" key="5">
    <source>
        <dbReference type="PROSITE" id="PS50112"/>
    </source>
</evidence>
<reference evidence="8" key="2">
    <citation type="submission" date="2017-08" db="EMBL/GenBank/DDBJ databases">
        <authorList>
            <person name="de Groot N.N."/>
        </authorList>
    </citation>
    <scope>NUCLEOTIDE SEQUENCE</scope>
    <source>
        <strain evidence="8">OS</strain>
    </source>
</reference>